<accession>A0A6P1UQT4</accession>
<protein>
    <submittedName>
        <fullName evidence="1">Uncharacterized protein</fullName>
    </submittedName>
</protein>
<dbReference type="Proteomes" id="UP000464389">
    <property type="component" value="Chromosome"/>
</dbReference>
<dbReference type="AlphaFoldDB" id="A0A6P1UQT4"/>
<organism evidence="1 2">
    <name type="scientific">Klebsiella michiganensis</name>
    <dbReference type="NCBI Taxonomy" id="1134687"/>
    <lineage>
        <taxon>Bacteria</taxon>
        <taxon>Pseudomonadati</taxon>
        <taxon>Pseudomonadota</taxon>
        <taxon>Gammaproteobacteria</taxon>
        <taxon>Enterobacterales</taxon>
        <taxon>Enterobacteriaceae</taxon>
        <taxon>Klebsiella/Raoultella group</taxon>
        <taxon>Klebsiella</taxon>
    </lineage>
</organism>
<evidence type="ECO:0000313" key="2">
    <source>
        <dbReference type="Proteomes" id="UP000464389"/>
    </source>
</evidence>
<name>A0A6P1UQT4_9ENTR</name>
<sequence>MECVKIENYRGIEIRTVRDDNGQYSRLYREKGKLLQRLILEGFYIEQMKAFRSLDKDLRNILTWVGILNELNAKNDFLTNRYPGMDNRDAAVFKGLFFAILALYGRCFTGAQNRKFTFDKKHVPEKYRKYHDDLMHMRHNFAAHKGDFEAEDCQIALVLNIKKKVQISPQIFSELQQPYIDFNFLDKGDGTPLEDICTALKGVIAAKYEDLYDKIIDGFVLTVSPSFWKNADGKTVNIDPYFKKR</sequence>
<proteinExistence type="predicted"/>
<reference evidence="1 2" key="1">
    <citation type="submission" date="2020-01" db="EMBL/GenBank/DDBJ databases">
        <title>Bactrocera dorsalis gut bacteria genome.</title>
        <authorList>
            <person name="Zhang H."/>
            <person name="Cai Z."/>
        </authorList>
    </citation>
    <scope>NUCLEOTIDE SEQUENCE [LARGE SCALE GENOMIC DNA]</scope>
    <source>
        <strain evidence="1 2">BD177</strain>
    </source>
</reference>
<gene>
    <name evidence="1" type="ORF">GW952_03135</name>
</gene>
<evidence type="ECO:0000313" key="1">
    <source>
        <dbReference type="EMBL" id="QHS44673.1"/>
    </source>
</evidence>
<dbReference type="EMBL" id="CP048108">
    <property type="protein sequence ID" value="QHS44673.1"/>
    <property type="molecule type" value="Genomic_DNA"/>
</dbReference>
<dbReference type="RefSeq" id="WP_162121222.1">
    <property type="nucleotide sequence ID" value="NZ_CP048108.1"/>
</dbReference>